<dbReference type="InterPro" id="IPR036291">
    <property type="entry name" value="NAD(P)-bd_dom_sf"/>
</dbReference>
<proteinExistence type="inferred from homology"/>
<keyword evidence="4" id="KW-1185">Reference proteome</keyword>
<name>A0A1E5XU28_9HYPH</name>
<comment type="similarity">
    <text evidence="1">Belongs to the short-chain dehydrogenases/reductases (SDR) family.</text>
</comment>
<evidence type="ECO:0000313" key="3">
    <source>
        <dbReference type="EMBL" id="OEO32092.1"/>
    </source>
</evidence>
<organism evidence="3 4">
    <name type="scientific">Devosia insulae DS-56</name>
    <dbReference type="NCBI Taxonomy" id="1116389"/>
    <lineage>
        <taxon>Bacteria</taxon>
        <taxon>Pseudomonadati</taxon>
        <taxon>Pseudomonadota</taxon>
        <taxon>Alphaproteobacteria</taxon>
        <taxon>Hyphomicrobiales</taxon>
        <taxon>Devosiaceae</taxon>
        <taxon>Devosia</taxon>
    </lineage>
</organism>
<dbReference type="PROSITE" id="PS00061">
    <property type="entry name" value="ADH_SHORT"/>
    <property type="match status" value="1"/>
</dbReference>
<dbReference type="Pfam" id="PF00106">
    <property type="entry name" value="adh_short"/>
    <property type="match status" value="1"/>
</dbReference>
<dbReference type="SUPFAM" id="SSF51735">
    <property type="entry name" value="NAD(P)-binding Rossmann-fold domains"/>
    <property type="match status" value="1"/>
</dbReference>
<evidence type="ECO:0008006" key="5">
    <source>
        <dbReference type="Google" id="ProtNLM"/>
    </source>
</evidence>
<dbReference type="InterPro" id="IPR002347">
    <property type="entry name" value="SDR_fam"/>
</dbReference>
<gene>
    <name evidence="3" type="ORF">VW23_013205</name>
</gene>
<dbReference type="PANTHER" id="PTHR44196">
    <property type="entry name" value="DEHYDROGENASE/REDUCTASE SDR FAMILY MEMBER 7B"/>
    <property type="match status" value="1"/>
</dbReference>
<dbReference type="AlphaFoldDB" id="A0A1E5XU28"/>
<dbReference type="EMBL" id="LAJE02000093">
    <property type="protein sequence ID" value="OEO32092.1"/>
    <property type="molecule type" value="Genomic_DNA"/>
</dbReference>
<accession>A0A1E5XU28</accession>
<comment type="caution">
    <text evidence="3">The sequence shown here is derived from an EMBL/GenBank/DDBJ whole genome shotgun (WGS) entry which is preliminary data.</text>
</comment>
<dbReference type="PRINTS" id="PR00081">
    <property type="entry name" value="GDHRDH"/>
</dbReference>
<sequence>MAQLESKNPAAGPLRVLILGANSGIAEATARLYAAEGAALLLVGRHAARLEALADDLRKRGASRCDTAVLDLVAADPAMALPALATRLGGVDHLHIAYAIMPEQSVAAADLAVAAGMITTNYTSTALWALAAANLLEAQGHGALVVLGSVAGDRGRRKNFIYASTKAGIETLVEGIAHRFAGKGPRAVVVKPGPTATAMTANSLPGRRLASADEVARLVRRAADRGGPVQYAPRRWRLIMRLVREMPWWLFRRVDL</sequence>
<dbReference type="InterPro" id="IPR020904">
    <property type="entry name" value="Sc_DH/Rdtase_CS"/>
</dbReference>
<keyword evidence="2" id="KW-0560">Oxidoreductase</keyword>
<evidence type="ECO:0000256" key="2">
    <source>
        <dbReference type="ARBA" id="ARBA00023002"/>
    </source>
</evidence>
<evidence type="ECO:0000256" key="1">
    <source>
        <dbReference type="ARBA" id="ARBA00006484"/>
    </source>
</evidence>
<protein>
    <recommendedName>
        <fullName evidence="5">Short-chain dehydrogenase</fullName>
    </recommendedName>
</protein>
<evidence type="ECO:0000313" key="4">
    <source>
        <dbReference type="Proteomes" id="UP000095463"/>
    </source>
</evidence>
<dbReference type="GO" id="GO:0016491">
    <property type="term" value="F:oxidoreductase activity"/>
    <property type="evidence" value="ECO:0007669"/>
    <property type="project" value="UniProtKB-KW"/>
</dbReference>
<dbReference type="PANTHER" id="PTHR44196:SF1">
    <property type="entry name" value="DEHYDROGENASE_REDUCTASE SDR FAMILY MEMBER 7B"/>
    <property type="match status" value="1"/>
</dbReference>
<dbReference type="Proteomes" id="UP000095463">
    <property type="component" value="Unassembled WGS sequence"/>
</dbReference>
<dbReference type="GO" id="GO:0016020">
    <property type="term" value="C:membrane"/>
    <property type="evidence" value="ECO:0007669"/>
    <property type="project" value="TreeGrafter"/>
</dbReference>
<dbReference type="RefSeq" id="WP_069908757.1">
    <property type="nucleotide sequence ID" value="NZ_LAJE02000093.1"/>
</dbReference>
<reference evidence="3 4" key="1">
    <citation type="journal article" date="2015" name="Genome Announc.">
        <title>Genome Assemblies of Three Soil-Associated Devosia species: D. insulae, D. limi, and D. soli.</title>
        <authorList>
            <person name="Hassan Y.I."/>
            <person name="Lepp D."/>
            <person name="Zhou T."/>
        </authorList>
    </citation>
    <scope>NUCLEOTIDE SEQUENCE [LARGE SCALE GENOMIC DNA]</scope>
    <source>
        <strain evidence="3 4">DS-56</strain>
    </source>
</reference>
<dbReference type="OrthoDB" id="335726at2"/>
<dbReference type="Gene3D" id="3.40.50.720">
    <property type="entry name" value="NAD(P)-binding Rossmann-like Domain"/>
    <property type="match status" value="1"/>
</dbReference>